<dbReference type="InterPro" id="IPR003615">
    <property type="entry name" value="HNH_nuc"/>
</dbReference>
<evidence type="ECO:0000313" key="2">
    <source>
        <dbReference type="EMBL" id="HJC85336.1"/>
    </source>
</evidence>
<proteinExistence type="predicted"/>
<evidence type="ECO:0000256" key="1">
    <source>
        <dbReference type="SAM" id="MobiDB-lite"/>
    </source>
</evidence>
<feature type="compositionally biased region" description="Low complexity" evidence="1">
    <location>
        <begin position="361"/>
        <end position="378"/>
    </location>
</feature>
<evidence type="ECO:0000313" key="3">
    <source>
        <dbReference type="Proteomes" id="UP000823858"/>
    </source>
</evidence>
<reference evidence="2" key="1">
    <citation type="journal article" date="2021" name="PeerJ">
        <title>Extensive microbial diversity within the chicken gut microbiome revealed by metagenomics and culture.</title>
        <authorList>
            <person name="Gilroy R."/>
            <person name="Ravi A."/>
            <person name="Getino M."/>
            <person name="Pursley I."/>
            <person name="Horton D.L."/>
            <person name="Alikhan N.F."/>
            <person name="Baker D."/>
            <person name="Gharbi K."/>
            <person name="Hall N."/>
            <person name="Watson M."/>
            <person name="Adriaenssens E.M."/>
            <person name="Foster-Nyarko E."/>
            <person name="Jarju S."/>
            <person name="Secka A."/>
            <person name="Antonio M."/>
            <person name="Oren A."/>
            <person name="Chaudhuri R.R."/>
            <person name="La Ragione R."/>
            <person name="Hildebrand F."/>
            <person name="Pallen M.J."/>
        </authorList>
    </citation>
    <scope>NUCLEOTIDE SEQUENCE</scope>
    <source>
        <strain evidence="2">ChiHjej13B12-4958</strain>
    </source>
</reference>
<feature type="region of interest" description="Disordered" evidence="1">
    <location>
        <begin position="345"/>
        <end position="378"/>
    </location>
</feature>
<organism evidence="2 3">
    <name type="scientific">Candidatus Corynebacterium faecigallinarum</name>
    <dbReference type="NCBI Taxonomy" id="2838528"/>
    <lineage>
        <taxon>Bacteria</taxon>
        <taxon>Bacillati</taxon>
        <taxon>Actinomycetota</taxon>
        <taxon>Actinomycetes</taxon>
        <taxon>Mycobacteriales</taxon>
        <taxon>Corynebacteriaceae</taxon>
        <taxon>Corynebacterium</taxon>
    </lineage>
</organism>
<dbReference type="EMBL" id="DWVP01000018">
    <property type="protein sequence ID" value="HJC85336.1"/>
    <property type="molecule type" value="Genomic_DNA"/>
</dbReference>
<keyword evidence="2" id="KW-0378">Hydrolase</keyword>
<dbReference type="GO" id="GO:0004519">
    <property type="term" value="F:endonuclease activity"/>
    <property type="evidence" value="ECO:0007669"/>
    <property type="project" value="UniProtKB-KW"/>
</dbReference>
<keyword evidence="2" id="KW-0540">Nuclease</keyword>
<accession>A0A9D2QD29</accession>
<sequence>MNVVPSPQAGGEVATPLTRRERAGLALQFSGRINRAELELVEFLAGVPADHRLSSAEVMRRRRTAESHRYVHAAEIAERMPDLFATFRADGRYSVDHLDTLWSRVNRHARALRTSDPATDVLLDVLDAAVATAIRDWVDRTNITAITALSDVADEALVAVAPLVVAQTEEREAEEVRLTRQGTKFVLDCGTEVIAESLWSSISDAALDWRREHATQDAAVPDGDAPAAAPTMSECRGEVVLGILGGRMEQLSVTVNMYTQEGAGGYLTGIGWVSPTTAATLAGIAEQVRNLPERAEVPATASYRFTTVQRALIEGRDGRCRFPGCCVRADRCDHDHLVNVNTHTLTNSSHHPHPDNLHTCTPTSTAASAATPPAAKQA</sequence>
<protein>
    <submittedName>
        <fullName evidence="2">HNH endonuclease</fullName>
    </submittedName>
</protein>
<gene>
    <name evidence="2" type="ORF">H9751_07320</name>
</gene>
<dbReference type="Proteomes" id="UP000823858">
    <property type="component" value="Unassembled WGS sequence"/>
</dbReference>
<dbReference type="CDD" id="cd00085">
    <property type="entry name" value="HNHc"/>
    <property type="match status" value="1"/>
</dbReference>
<dbReference type="AlphaFoldDB" id="A0A9D2QD29"/>
<name>A0A9D2QD29_9CORY</name>
<keyword evidence="2" id="KW-0255">Endonuclease</keyword>
<reference evidence="2" key="2">
    <citation type="submission" date="2021-04" db="EMBL/GenBank/DDBJ databases">
        <authorList>
            <person name="Gilroy R."/>
        </authorList>
    </citation>
    <scope>NUCLEOTIDE SEQUENCE</scope>
    <source>
        <strain evidence="2">ChiHjej13B12-4958</strain>
    </source>
</reference>
<comment type="caution">
    <text evidence="2">The sequence shown here is derived from an EMBL/GenBank/DDBJ whole genome shotgun (WGS) entry which is preliminary data.</text>
</comment>